<feature type="region of interest" description="Disordered" evidence="11">
    <location>
        <begin position="70"/>
        <end position="95"/>
    </location>
</feature>
<comment type="function">
    <text evidence="10">Catalyzes the formation of N(7)-methylguanine at position 46 (m7G46) in tRNA.</text>
</comment>
<evidence type="ECO:0000256" key="9">
    <source>
        <dbReference type="ARBA" id="ARBA00023242"/>
    </source>
</evidence>
<evidence type="ECO:0000256" key="6">
    <source>
        <dbReference type="ARBA" id="ARBA00022691"/>
    </source>
</evidence>
<comment type="similarity">
    <text evidence="2">Belongs to the HSBP1 family.</text>
</comment>
<feature type="binding site" evidence="10">
    <location>
        <begin position="129"/>
        <end position="130"/>
    </location>
    <ligand>
        <name>S-adenosyl-L-methionine</name>
        <dbReference type="ChEBI" id="CHEBI:59789"/>
    </ligand>
</feature>
<dbReference type="Gene3D" id="3.40.50.150">
    <property type="entry name" value="Vaccinia Virus protein VP39"/>
    <property type="match status" value="1"/>
</dbReference>
<dbReference type="InterPro" id="IPR029063">
    <property type="entry name" value="SAM-dependent_MTases_sf"/>
</dbReference>
<dbReference type="HAMAP" id="MF_03055">
    <property type="entry name" value="tRNA_methyltr_TrmB_euk"/>
    <property type="match status" value="1"/>
</dbReference>
<evidence type="ECO:0000256" key="5">
    <source>
        <dbReference type="ARBA" id="ARBA00022679"/>
    </source>
</evidence>
<protein>
    <recommendedName>
        <fullName evidence="10">tRNA (guanine-N(7)-)-methyltransferase</fullName>
        <ecNumber evidence="10">2.1.1.33</ecNumber>
    </recommendedName>
    <alternativeName>
        <fullName evidence="10">tRNA (guanine(46)-N(7))-methyltransferase</fullName>
    </alternativeName>
    <alternativeName>
        <fullName evidence="10">tRNA(m7G46)-methyltransferase</fullName>
    </alternativeName>
</protein>
<comment type="caution">
    <text evidence="12">The sequence shown here is derived from an EMBL/GenBank/DDBJ whole genome shotgun (WGS) entry which is preliminary data.</text>
</comment>
<sequence>MSTNILGRIDELGARIDDLEKQIEDMVQGSVEEEDGVKHPRKRLYRARAHSNPLNDANFDVPTHPDEYDWSAHYPSHFPGSKAEQPKEGTVTASGGPPEVRFVDVGCGFGGLLVKLAPLYPDTLMLGMELRDKVSEYVKERVLALRRENPGQYDNISCLRTNAQKYLVHHFRKGQLTKLFFLFPDPHFKASTHRRRIISTAQLADYAYLLAPGGMLYTITDVPELGAWMREKTDAHPLFERLSDKELESDPAACLLASATEEGQKVARNSGQTWRSIYRRLPAPEG</sequence>
<dbReference type="CDD" id="cd02440">
    <property type="entry name" value="AdoMet_MTases"/>
    <property type="match status" value="1"/>
</dbReference>
<comment type="similarity">
    <text evidence="10">Belongs to the class I-like SAM-binding methyltransferase superfamily. TrmB family.</text>
</comment>
<evidence type="ECO:0000256" key="1">
    <source>
        <dbReference type="ARBA" id="ARBA00000142"/>
    </source>
</evidence>
<dbReference type="Pfam" id="PF02390">
    <property type="entry name" value="Methyltransf_4"/>
    <property type="match status" value="1"/>
</dbReference>
<evidence type="ECO:0000256" key="10">
    <source>
        <dbReference type="HAMAP-Rule" id="MF_03055"/>
    </source>
</evidence>
<feature type="binding site" evidence="10">
    <location>
        <begin position="260"/>
        <end position="262"/>
    </location>
    <ligand>
        <name>S-adenosyl-L-methionine</name>
        <dbReference type="ChEBI" id="CHEBI:59789"/>
    </ligand>
</feature>
<keyword evidence="7 10" id="KW-0819">tRNA processing</keyword>
<gene>
    <name evidence="12" type="ORF">WJX75_004407</name>
</gene>
<dbReference type="PANTHER" id="PTHR23417:SF16">
    <property type="entry name" value="TRNA (GUANINE-N(7)-)-METHYLTRANSFERASE"/>
    <property type="match status" value="1"/>
</dbReference>
<keyword evidence="4 10" id="KW-0489">Methyltransferase</keyword>
<comment type="subcellular location">
    <subcellularLocation>
        <location evidence="10">Nucleus</location>
    </subcellularLocation>
</comment>
<evidence type="ECO:0000313" key="12">
    <source>
        <dbReference type="EMBL" id="KAK9907479.1"/>
    </source>
</evidence>
<keyword evidence="3 10" id="KW-0820">tRNA-binding</keyword>
<keyword evidence="8 10" id="KW-0694">RNA-binding</keyword>
<reference evidence="12 13" key="1">
    <citation type="journal article" date="2024" name="Nat. Commun.">
        <title>Phylogenomics reveals the evolutionary origins of lichenization in chlorophyte algae.</title>
        <authorList>
            <person name="Puginier C."/>
            <person name="Libourel C."/>
            <person name="Otte J."/>
            <person name="Skaloud P."/>
            <person name="Haon M."/>
            <person name="Grisel S."/>
            <person name="Petersen M."/>
            <person name="Berrin J.G."/>
            <person name="Delaux P.M."/>
            <person name="Dal Grande F."/>
            <person name="Keller J."/>
        </authorList>
    </citation>
    <scope>NUCLEOTIDE SEQUENCE [LARGE SCALE GENOMIC DNA]</scope>
    <source>
        <strain evidence="12 13">SAG 216-7</strain>
    </source>
</reference>
<dbReference type="PROSITE" id="PS51625">
    <property type="entry name" value="SAM_MT_TRMB"/>
    <property type="match status" value="1"/>
</dbReference>
<evidence type="ECO:0000256" key="2">
    <source>
        <dbReference type="ARBA" id="ARBA00006349"/>
    </source>
</evidence>
<dbReference type="Pfam" id="PF06825">
    <property type="entry name" value="HSBP1"/>
    <property type="match status" value="1"/>
</dbReference>
<comment type="catalytic activity">
    <reaction evidence="1 10">
        <text>guanosine(46) in tRNA + S-adenosyl-L-methionine = N(7)-methylguanosine(46) in tRNA + S-adenosyl-L-homocysteine</text>
        <dbReference type="Rhea" id="RHEA:42708"/>
        <dbReference type="Rhea" id="RHEA-COMP:10188"/>
        <dbReference type="Rhea" id="RHEA-COMP:10189"/>
        <dbReference type="ChEBI" id="CHEBI:57856"/>
        <dbReference type="ChEBI" id="CHEBI:59789"/>
        <dbReference type="ChEBI" id="CHEBI:74269"/>
        <dbReference type="ChEBI" id="CHEBI:74480"/>
        <dbReference type="EC" id="2.1.1.33"/>
    </reaction>
</comment>
<evidence type="ECO:0000256" key="8">
    <source>
        <dbReference type="ARBA" id="ARBA00022884"/>
    </source>
</evidence>
<feature type="binding site" evidence="10">
    <location>
        <position position="106"/>
    </location>
    <ligand>
        <name>S-adenosyl-L-methionine</name>
        <dbReference type="ChEBI" id="CHEBI:59789"/>
    </ligand>
</feature>
<dbReference type="SUPFAM" id="SSF53335">
    <property type="entry name" value="S-adenosyl-L-methionine-dependent methyltransferases"/>
    <property type="match status" value="1"/>
</dbReference>
<keyword evidence="6 10" id="KW-0949">S-adenosyl-L-methionine</keyword>
<feature type="binding site" evidence="10">
    <location>
        <position position="182"/>
    </location>
    <ligand>
        <name>S-adenosyl-L-methionine</name>
        <dbReference type="ChEBI" id="CHEBI:59789"/>
    </ligand>
</feature>
<dbReference type="EC" id="2.1.1.33" evidence="10"/>
<evidence type="ECO:0000313" key="13">
    <source>
        <dbReference type="Proteomes" id="UP001491310"/>
    </source>
</evidence>
<dbReference type="Proteomes" id="UP001491310">
    <property type="component" value="Unassembled WGS sequence"/>
</dbReference>
<keyword evidence="13" id="KW-1185">Reference proteome</keyword>
<feature type="active site" evidence="10">
    <location>
        <position position="185"/>
    </location>
</feature>
<evidence type="ECO:0000256" key="11">
    <source>
        <dbReference type="SAM" id="MobiDB-lite"/>
    </source>
</evidence>
<dbReference type="NCBIfam" id="TIGR00091">
    <property type="entry name" value="tRNA (guanosine(46)-N7)-methyltransferase TrmB"/>
    <property type="match status" value="1"/>
</dbReference>
<dbReference type="PANTHER" id="PTHR23417">
    <property type="entry name" value="3-DEOXY-D-MANNO-OCTULOSONIC-ACID TRANSFERASE/TRNA GUANINE-N 7 - -METHYLTRANSFERASE"/>
    <property type="match status" value="1"/>
</dbReference>
<evidence type="ECO:0000256" key="7">
    <source>
        <dbReference type="ARBA" id="ARBA00022694"/>
    </source>
</evidence>
<feature type="binding site" evidence="10">
    <location>
        <begin position="162"/>
        <end position="163"/>
    </location>
    <ligand>
        <name>S-adenosyl-L-methionine</name>
        <dbReference type="ChEBI" id="CHEBI:59789"/>
    </ligand>
</feature>
<dbReference type="EMBL" id="JALJOT010000009">
    <property type="protein sequence ID" value="KAK9907479.1"/>
    <property type="molecule type" value="Genomic_DNA"/>
</dbReference>
<accession>A0ABR2YL44</accession>
<dbReference type="InterPro" id="IPR003358">
    <property type="entry name" value="tRNA_(Gua-N-7)_MeTrfase_Trmb"/>
</dbReference>
<evidence type="ECO:0000256" key="3">
    <source>
        <dbReference type="ARBA" id="ARBA00022555"/>
    </source>
</evidence>
<dbReference type="InterPro" id="IPR009643">
    <property type="entry name" value="HS1-bd"/>
</dbReference>
<name>A0ABR2YL44_9CHLO</name>
<dbReference type="Gene3D" id="1.20.5.430">
    <property type="match status" value="1"/>
</dbReference>
<keyword evidence="9 10" id="KW-0539">Nucleus</keyword>
<comment type="pathway">
    <text evidence="10">tRNA modification; N(7)-methylguanine-tRNA biosynthesis.</text>
</comment>
<keyword evidence="5 10" id="KW-0808">Transferase</keyword>
<organism evidence="12 13">
    <name type="scientific">Coccomyxa subellipsoidea</name>
    <dbReference type="NCBI Taxonomy" id="248742"/>
    <lineage>
        <taxon>Eukaryota</taxon>
        <taxon>Viridiplantae</taxon>
        <taxon>Chlorophyta</taxon>
        <taxon>core chlorophytes</taxon>
        <taxon>Trebouxiophyceae</taxon>
        <taxon>Trebouxiophyceae incertae sedis</taxon>
        <taxon>Coccomyxaceae</taxon>
        <taxon>Coccomyxa</taxon>
    </lineage>
</organism>
<evidence type="ECO:0000256" key="4">
    <source>
        <dbReference type="ARBA" id="ARBA00022603"/>
    </source>
</evidence>
<dbReference type="InterPro" id="IPR025763">
    <property type="entry name" value="Trm8_euk"/>
</dbReference>
<proteinExistence type="inferred from homology"/>